<dbReference type="InterPro" id="IPR011614">
    <property type="entry name" value="Catalase_core"/>
</dbReference>
<dbReference type="Pfam" id="PF06628">
    <property type="entry name" value="Catalase-rel"/>
    <property type="match status" value="1"/>
</dbReference>
<dbReference type="OrthoDB" id="6880011at2759"/>
<dbReference type="GO" id="GO:0046872">
    <property type="term" value="F:metal ion binding"/>
    <property type="evidence" value="ECO:0007669"/>
    <property type="project" value="UniProtKB-KW"/>
</dbReference>
<reference evidence="12" key="1">
    <citation type="submission" date="2022-10" db="EMBL/GenBank/DDBJ databases">
        <title>Tapping the CABI collections for fungal endophytes: first genome assemblies for Collariella, Neodidymelliopsis, Ascochyta clinopodiicola, Didymella pomorum, Didymosphaeria variabile, Neocosmospora piperis and Neocucurbitaria cava.</title>
        <authorList>
            <person name="Hill R."/>
        </authorList>
    </citation>
    <scope>NUCLEOTIDE SEQUENCE</scope>
    <source>
        <strain evidence="12">IMI 355091</strain>
    </source>
</reference>
<dbReference type="Pfam" id="PF00199">
    <property type="entry name" value="Catalase"/>
    <property type="match status" value="1"/>
</dbReference>
<comment type="similarity">
    <text evidence="1">Belongs to the catalase family.</text>
</comment>
<comment type="caution">
    <text evidence="12">The sequence shown here is derived from an EMBL/GenBank/DDBJ whole genome shotgun (WGS) entry which is preliminary data.</text>
</comment>
<dbReference type="GO" id="GO:0005777">
    <property type="term" value="C:peroxisome"/>
    <property type="evidence" value="ECO:0007669"/>
    <property type="project" value="TreeGrafter"/>
</dbReference>
<dbReference type="GO" id="GO:0042542">
    <property type="term" value="P:response to hydrogen peroxide"/>
    <property type="evidence" value="ECO:0007669"/>
    <property type="project" value="TreeGrafter"/>
</dbReference>
<evidence type="ECO:0000256" key="1">
    <source>
        <dbReference type="ARBA" id="ARBA00005329"/>
    </source>
</evidence>
<comment type="cofactor">
    <cofactor evidence="10">
        <name>heme</name>
        <dbReference type="ChEBI" id="CHEBI:30413"/>
    </cofactor>
</comment>
<dbReference type="PROSITE" id="PS00438">
    <property type="entry name" value="CATALASE_2"/>
    <property type="match status" value="1"/>
</dbReference>
<dbReference type="InterPro" id="IPR024711">
    <property type="entry name" value="Catalase_clade1/3"/>
</dbReference>
<dbReference type="PRINTS" id="PR00067">
    <property type="entry name" value="CATALASE"/>
</dbReference>
<feature type="active site" evidence="9">
    <location>
        <position position="162"/>
    </location>
</feature>
<feature type="binding site" description="axial binding residue" evidence="10">
    <location>
        <position position="373"/>
    </location>
    <ligand>
        <name>heme</name>
        <dbReference type="ChEBI" id="CHEBI:30413"/>
    </ligand>
    <ligandPart>
        <name>Fe</name>
        <dbReference type="ChEBI" id="CHEBI:18248"/>
    </ligandPart>
</feature>
<evidence type="ECO:0000313" key="13">
    <source>
        <dbReference type="Proteomes" id="UP001140510"/>
    </source>
</evidence>
<keyword evidence="7" id="KW-0376">Hydrogen peroxide</keyword>
<dbReference type="InterPro" id="IPR018028">
    <property type="entry name" value="Catalase"/>
</dbReference>
<keyword evidence="4 10" id="KW-0479">Metal-binding</keyword>
<comment type="function">
    <text evidence="8">Catalyzes the degradation of hydrogen peroxide (H(2)O(2)) generated by peroxisomal oxidases to water and oxygen, thereby protecting cells from the toxic effects of hydrogen peroxide.</text>
</comment>
<name>A0A9W8ZHH0_9PLEO</name>
<keyword evidence="5 12" id="KW-0560">Oxidoreductase</keyword>
<dbReference type="InterPro" id="IPR024708">
    <property type="entry name" value="Catalase_AS"/>
</dbReference>
<keyword evidence="13" id="KW-1185">Reference proteome</keyword>
<dbReference type="SUPFAM" id="SSF56634">
    <property type="entry name" value="Heme-dependent catalase-like"/>
    <property type="match status" value="1"/>
</dbReference>
<dbReference type="InterPro" id="IPR020835">
    <property type="entry name" value="Catalase_sf"/>
</dbReference>
<keyword evidence="3 10" id="KW-0349">Heme</keyword>
<dbReference type="GO" id="GO:0004096">
    <property type="term" value="F:catalase activity"/>
    <property type="evidence" value="ECO:0007669"/>
    <property type="project" value="UniProtKB-EC"/>
</dbReference>
<evidence type="ECO:0000256" key="2">
    <source>
        <dbReference type="ARBA" id="ARBA00022559"/>
    </source>
</evidence>
<feature type="domain" description="Catalase core" evidence="11">
    <location>
        <begin position="37"/>
        <end position="427"/>
    </location>
</feature>
<dbReference type="Proteomes" id="UP001140510">
    <property type="component" value="Unassembled WGS sequence"/>
</dbReference>
<dbReference type="CDD" id="cd08157">
    <property type="entry name" value="catalase_fungal"/>
    <property type="match status" value="1"/>
</dbReference>
<dbReference type="EC" id="1.11.1.6" evidence="12"/>
<evidence type="ECO:0000256" key="5">
    <source>
        <dbReference type="ARBA" id="ARBA00023002"/>
    </source>
</evidence>
<evidence type="ECO:0000259" key="11">
    <source>
        <dbReference type="SMART" id="SM01060"/>
    </source>
</evidence>
<dbReference type="PANTHER" id="PTHR11465">
    <property type="entry name" value="CATALASE"/>
    <property type="match status" value="1"/>
</dbReference>
<evidence type="ECO:0000256" key="9">
    <source>
        <dbReference type="PIRSR" id="PIRSR038928-1"/>
    </source>
</evidence>
<dbReference type="PROSITE" id="PS51402">
    <property type="entry name" value="CATALASE_3"/>
    <property type="match status" value="1"/>
</dbReference>
<organism evidence="12 13">
    <name type="scientific">Didymella pomorum</name>
    <dbReference type="NCBI Taxonomy" id="749634"/>
    <lineage>
        <taxon>Eukaryota</taxon>
        <taxon>Fungi</taxon>
        <taxon>Dikarya</taxon>
        <taxon>Ascomycota</taxon>
        <taxon>Pezizomycotina</taxon>
        <taxon>Dothideomycetes</taxon>
        <taxon>Pleosporomycetidae</taxon>
        <taxon>Pleosporales</taxon>
        <taxon>Pleosporineae</taxon>
        <taxon>Didymellaceae</taxon>
        <taxon>Didymella</taxon>
    </lineage>
</organism>
<dbReference type="PANTHER" id="PTHR11465:SF26">
    <property type="entry name" value="CATALASE 2"/>
    <property type="match status" value="1"/>
</dbReference>
<dbReference type="GO" id="GO:0020037">
    <property type="term" value="F:heme binding"/>
    <property type="evidence" value="ECO:0007669"/>
    <property type="project" value="InterPro"/>
</dbReference>
<dbReference type="Gene3D" id="2.40.180.10">
    <property type="entry name" value="Catalase core domain"/>
    <property type="match status" value="1"/>
</dbReference>
<evidence type="ECO:0000313" key="12">
    <source>
        <dbReference type="EMBL" id="KAJ4406852.1"/>
    </source>
</evidence>
<evidence type="ECO:0000256" key="7">
    <source>
        <dbReference type="ARBA" id="ARBA00023324"/>
    </source>
</evidence>
<dbReference type="FunFam" id="2.40.180.10:FF:000001">
    <property type="entry name" value="Catalase"/>
    <property type="match status" value="1"/>
</dbReference>
<dbReference type="AlphaFoldDB" id="A0A9W8ZHH0"/>
<sequence length="539" mass="60849">MTQRIQSDNMGCLWMYRARVEHDFILKCQPNDKPVYTLAEGRPAGDPTSQTVLRGNPLKGGGLALLSDTQLIETLAHFPRERIPERVVHAKAAGAWGEFEVTHDITHITSANLFSEVGKKTKVLARLSTVAGAKGSSDTVRDIRGFALKFFTEEGNWDFVGNDLPVFFIRDPVKFPSLNRSHQNHPQTHVPDSSMFWDFHNNNQEGTHCLMQLFGQRGTPESLRNVNGYGVHTFKFGKPEDGTFKYVKIHFKPDAGNVTMNEADAVRLAGEEPDYHVKDMYNAIEKGDYPTWTLNLQIMDPKEAETYRWNIFDDTRIWPHKDFPLHPVGKLTLNKNPANYFADTEQAAFSPSNMVPGIGPSADIMLQARMFSYPDAARYRVGPNYQQLPCNRAKYVYSPYQRDGPMRLDGNYGADPDYVRSSFRAVSSGGPTDVAHDEWVGKVANYTSAVTDEDFEQPKELWRLFKEWEQDQVFINNLSGHMKKALPQVQKDAIKVWAKVDQQIADRLTEALGDFLSDKGVDHVSDTPYGLQPAYGGGY</sequence>
<evidence type="ECO:0000256" key="8">
    <source>
        <dbReference type="ARBA" id="ARBA00044729"/>
    </source>
</evidence>
<feature type="active site" evidence="9">
    <location>
        <position position="89"/>
    </location>
</feature>
<dbReference type="PIRSF" id="PIRSF038928">
    <property type="entry name" value="Catalase_clade1-3"/>
    <property type="match status" value="1"/>
</dbReference>
<dbReference type="GO" id="GO:0042744">
    <property type="term" value="P:hydrogen peroxide catabolic process"/>
    <property type="evidence" value="ECO:0007669"/>
    <property type="project" value="UniProtKB-KW"/>
</dbReference>
<evidence type="ECO:0000256" key="6">
    <source>
        <dbReference type="ARBA" id="ARBA00023004"/>
    </source>
</evidence>
<dbReference type="InterPro" id="IPR010582">
    <property type="entry name" value="Catalase_immune_responsive"/>
</dbReference>
<gene>
    <name evidence="12" type="primary">CAT1</name>
    <name evidence="12" type="ORF">N0V91_004282</name>
</gene>
<dbReference type="SMART" id="SM01060">
    <property type="entry name" value="Catalase"/>
    <property type="match status" value="1"/>
</dbReference>
<evidence type="ECO:0000256" key="4">
    <source>
        <dbReference type="ARBA" id="ARBA00022723"/>
    </source>
</evidence>
<evidence type="ECO:0000256" key="3">
    <source>
        <dbReference type="ARBA" id="ARBA00022617"/>
    </source>
</evidence>
<dbReference type="EMBL" id="JAPEVA010000024">
    <property type="protein sequence ID" value="KAJ4406852.1"/>
    <property type="molecule type" value="Genomic_DNA"/>
</dbReference>
<accession>A0A9W8ZHH0</accession>
<proteinExistence type="inferred from homology"/>
<protein>
    <submittedName>
        <fullName evidence="12">Catalase A</fullName>
        <ecNumber evidence="12">1.11.1.6</ecNumber>
    </submittedName>
</protein>
<keyword evidence="6 10" id="KW-0408">Iron</keyword>
<keyword evidence="2 12" id="KW-0575">Peroxidase</keyword>
<evidence type="ECO:0000256" key="10">
    <source>
        <dbReference type="PIRSR" id="PIRSR038928-2"/>
    </source>
</evidence>
<dbReference type="GO" id="GO:0005739">
    <property type="term" value="C:mitochondrion"/>
    <property type="evidence" value="ECO:0007669"/>
    <property type="project" value="TreeGrafter"/>
</dbReference>